<evidence type="ECO:0000259" key="4">
    <source>
        <dbReference type="PROSITE" id="PS01124"/>
    </source>
</evidence>
<dbReference type="PROSITE" id="PS01124">
    <property type="entry name" value="HTH_ARAC_FAMILY_2"/>
    <property type="match status" value="1"/>
</dbReference>
<evidence type="ECO:0000313" key="6">
    <source>
        <dbReference type="Proteomes" id="UP000019102"/>
    </source>
</evidence>
<keyword evidence="6" id="KW-1185">Reference proteome</keyword>
<dbReference type="PRINTS" id="PR00032">
    <property type="entry name" value="HTHARAC"/>
</dbReference>
<dbReference type="SMART" id="SM00342">
    <property type="entry name" value="HTH_ARAC"/>
    <property type="match status" value="1"/>
</dbReference>
<dbReference type="eggNOG" id="COG2207">
    <property type="taxonomic scope" value="Bacteria"/>
</dbReference>
<dbReference type="InterPro" id="IPR020449">
    <property type="entry name" value="Tscrpt_reg_AraC-type_HTH"/>
</dbReference>
<keyword evidence="2" id="KW-0238">DNA-binding</keyword>
<keyword evidence="3" id="KW-0804">Transcription</keyword>
<evidence type="ECO:0000256" key="1">
    <source>
        <dbReference type="ARBA" id="ARBA00023015"/>
    </source>
</evidence>
<dbReference type="Gene3D" id="1.10.10.60">
    <property type="entry name" value="Homeodomain-like"/>
    <property type="match status" value="2"/>
</dbReference>
<dbReference type="PANTHER" id="PTHR43280">
    <property type="entry name" value="ARAC-FAMILY TRANSCRIPTIONAL REGULATOR"/>
    <property type="match status" value="1"/>
</dbReference>
<protein>
    <submittedName>
        <fullName evidence="5">Two-component response regulator</fullName>
    </submittedName>
</protein>
<name>W4VN93_9BACI</name>
<dbReference type="STRING" id="1298598.JCM21714_4079"/>
<dbReference type="Proteomes" id="UP000019102">
    <property type="component" value="Unassembled WGS sequence"/>
</dbReference>
<sequence>MIDYIDDTKYKVSSQAIADHLGMNYAYLSTLFKQYTGKSVTQYQNEKMIENAIHLFQNENVNVSEVSEHLGFSNPFYFSRVFKKVTGLSPPSVYIQQLYRN</sequence>
<organism evidence="5 6">
    <name type="scientific">Gracilibacillus boraciitolerans JCM 21714</name>
    <dbReference type="NCBI Taxonomy" id="1298598"/>
    <lineage>
        <taxon>Bacteria</taxon>
        <taxon>Bacillati</taxon>
        <taxon>Bacillota</taxon>
        <taxon>Bacilli</taxon>
        <taxon>Bacillales</taxon>
        <taxon>Bacillaceae</taxon>
        <taxon>Gracilibacillus</taxon>
    </lineage>
</organism>
<feature type="domain" description="HTH araC/xylS-type" evidence="4">
    <location>
        <begin position="1"/>
        <end position="96"/>
    </location>
</feature>
<keyword evidence="1" id="KW-0805">Transcription regulation</keyword>
<evidence type="ECO:0000313" key="5">
    <source>
        <dbReference type="EMBL" id="GAE94880.1"/>
    </source>
</evidence>
<dbReference type="GO" id="GO:0043565">
    <property type="term" value="F:sequence-specific DNA binding"/>
    <property type="evidence" value="ECO:0007669"/>
    <property type="project" value="InterPro"/>
</dbReference>
<accession>W4VN93</accession>
<dbReference type="InterPro" id="IPR009057">
    <property type="entry name" value="Homeodomain-like_sf"/>
</dbReference>
<dbReference type="AlphaFoldDB" id="W4VN93"/>
<reference evidence="5 6" key="1">
    <citation type="journal article" date="2014" name="Genome Announc.">
        <title>Draft Genome Sequence of the Boron-Tolerant and Moderately Halotolerant Bacterium Gracilibacillus boraciitolerans JCM 21714T.</title>
        <authorList>
            <person name="Ahmed I."/>
            <person name="Oshima K."/>
            <person name="Suda W."/>
            <person name="Kitamura K."/>
            <person name="Iida T."/>
            <person name="Ohmori Y."/>
            <person name="Fujiwara T."/>
            <person name="Hattori M."/>
            <person name="Ohkuma M."/>
        </authorList>
    </citation>
    <scope>NUCLEOTIDE SEQUENCE [LARGE SCALE GENOMIC DNA]</scope>
    <source>
        <strain evidence="5 6">JCM 21714</strain>
    </source>
</reference>
<dbReference type="GO" id="GO:0003700">
    <property type="term" value="F:DNA-binding transcription factor activity"/>
    <property type="evidence" value="ECO:0007669"/>
    <property type="project" value="InterPro"/>
</dbReference>
<dbReference type="Pfam" id="PF12833">
    <property type="entry name" value="HTH_18"/>
    <property type="match status" value="1"/>
</dbReference>
<comment type="caution">
    <text evidence="5">The sequence shown here is derived from an EMBL/GenBank/DDBJ whole genome shotgun (WGS) entry which is preliminary data.</text>
</comment>
<dbReference type="EMBL" id="BAVS01000033">
    <property type="protein sequence ID" value="GAE94880.1"/>
    <property type="molecule type" value="Genomic_DNA"/>
</dbReference>
<dbReference type="InterPro" id="IPR018060">
    <property type="entry name" value="HTH_AraC"/>
</dbReference>
<proteinExistence type="predicted"/>
<dbReference type="PANTHER" id="PTHR43280:SF2">
    <property type="entry name" value="HTH-TYPE TRANSCRIPTIONAL REGULATOR EXSA"/>
    <property type="match status" value="1"/>
</dbReference>
<evidence type="ECO:0000256" key="2">
    <source>
        <dbReference type="ARBA" id="ARBA00023125"/>
    </source>
</evidence>
<dbReference type="SUPFAM" id="SSF46689">
    <property type="entry name" value="Homeodomain-like"/>
    <property type="match status" value="2"/>
</dbReference>
<evidence type="ECO:0000256" key="3">
    <source>
        <dbReference type="ARBA" id="ARBA00023163"/>
    </source>
</evidence>
<gene>
    <name evidence="5" type="ORF">JCM21714_4079</name>
</gene>